<proteinExistence type="predicted"/>
<organism evidence="2">
    <name type="scientific">uncultured Rubrobacteraceae bacterium</name>
    <dbReference type="NCBI Taxonomy" id="349277"/>
    <lineage>
        <taxon>Bacteria</taxon>
        <taxon>Bacillati</taxon>
        <taxon>Actinomycetota</taxon>
        <taxon>Rubrobacteria</taxon>
        <taxon>Rubrobacterales</taxon>
        <taxon>Rubrobacteraceae</taxon>
        <taxon>environmental samples</taxon>
    </lineage>
</organism>
<gene>
    <name evidence="2" type="ORF">AVDCRST_MAG37-2627</name>
</gene>
<evidence type="ECO:0000313" key="2">
    <source>
        <dbReference type="EMBL" id="CAA9453375.1"/>
    </source>
</evidence>
<name>A0A6J4QSI3_9ACTN</name>
<feature type="region of interest" description="Disordered" evidence="1">
    <location>
        <begin position="1"/>
        <end position="25"/>
    </location>
</feature>
<reference evidence="2" key="1">
    <citation type="submission" date="2020-02" db="EMBL/GenBank/DDBJ databases">
        <authorList>
            <person name="Meier V. D."/>
        </authorList>
    </citation>
    <scope>NUCLEOTIDE SEQUENCE</scope>
    <source>
        <strain evidence="2">AVDCRST_MAG37</strain>
    </source>
</reference>
<dbReference type="EMBL" id="CADCVD010000129">
    <property type="protein sequence ID" value="CAA9453375.1"/>
    <property type="molecule type" value="Genomic_DNA"/>
</dbReference>
<evidence type="ECO:0000256" key="1">
    <source>
        <dbReference type="SAM" id="MobiDB-lite"/>
    </source>
</evidence>
<accession>A0A6J4QSI3</accession>
<dbReference type="AlphaFoldDB" id="A0A6J4QSI3"/>
<sequence>MLILDAAEPGRVPGSGRHQSHAQGQDWAVLTSAEEDRAHETLTREITIFRKVGDLYRRSEETYRLRLIPTHDLLD</sequence>
<protein>
    <submittedName>
        <fullName evidence="2">Uncharacterized protein</fullName>
    </submittedName>
</protein>